<evidence type="ECO:0000256" key="1">
    <source>
        <dbReference type="SAM" id="Phobius"/>
    </source>
</evidence>
<keyword evidence="1" id="KW-1133">Transmembrane helix</keyword>
<dbReference type="OrthoDB" id="8305418at2"/>
<comment type="caution">
    <text evidence="2">The sequence shown here is derived from an EMBL/GenBank/DDBJ whole genome shotgun (WGS) entry which is preliminary data.</text>
</comment>
<organism evidence="2 3">
    <name type="scientific">Phyllobacterium myrsinacearum</name>
    <dbReference type="NCBI Taxonomy" id="28101"/>
    <lineage>
        <taxon>Bacteria</taxon>
        <taxon>Pseudomonadati</taxon>
        <taxon>Pseudomonadota</taxon>
        <taxon>Alphaproteobacteria</taxon>
        <taxon>Hyphomicrobiales</taxon>
        <taxon>Phyllobacteriaceae</taxon>
        <taxon>Phyllobacterium</taxon>
    </lineage>
</organism>
<sequence length="111" mass="11747">MRLKWLGYLLLIAALPLAILAGGLPVNEYKAQGIDGVDCDGPLQVLFYAVPALLIYGTGLALHASPPQKPFRLAVALLCAALCLFAALNAAAAVREQWQQGRTAETCSRGL</sequence>
<evidence type="ECO:0000313" key="3">
    <source>
        <dbReference type="Proteomes" id="UP000238563"/>
    </source>
</evidence>
<keyword evidence="1" id="KW-0472">Membrane</keyword>
<name>A0A2S9JBY4_9HYPH</name>
<feature type="transmembrane region" description="Helical" evidence="1">
    <location>
        <begin position="74"/>
        <end position="94"/>
    </location>
</feature>
<dbReference type="Proteomes" id="UP000238563">
    <property type="component" value="Unassembled WGS sequence"/>
</dbReference>
<keyword evidence="1" id="KW-0812">Transmembrane</keyword>
<dbReference type="AlphaFoldDB" id="A0A2S9JBY4"/>
<evidence type="ECO:0000313" key="2">
    <source>
        <dbReference type="EMBL" id="PRD50303.1"/>
    </source>
</evidence>
<gene>
    <name evidence="2" type="ORF">C5750_23175</name>
</gene>
<feature type="transmembrane region" description="Helical" evidence="1">
    <location>
        <begin position="45"/>
        <end position="62"/>
    </location>
</feature>
<protein>
    <submittedName>
        <fullName evidence="2">Uncharacterized protein</fullName>
    </submittedName>
</protein>
<reference evidence="2 3" key="1">
    <citation type="submission" date="2018-02" db="EMBL/GenBank/DDBJ databases">
        <title>The draft genome of Phyllobacterium myrsinacearum DSM5892.</title>
        <authorList>
            <person name="Li L."/>
            <person name="Liu L."/>
            <person name="Zhang X."/>
            <person name="Wang T."/>
        </authorList>
    </citation>
    <scope>NUCLEOTIDE SEQUENCE [LARGE SCALE GENOMIC DNA]</scope>
    <source>
        <strain evidence="2 3">DSM 5892</strain>
    </source>
</reference>
<keyword evidence="3" id="KW-1185">Reference proteome</keyword>
<proteinExistence type="predicted"/>
<accession>A0A2S9JBY4</accession>
<dbReference type="EMBL" id="PVBT01000008">
    <property type="protein sequence ID" value="PRD50303.1"/>
    <property type="molecule type" value="Genomic_DNA"/>
</dbReference>